<sequence length="72" mass="8350">MNELNALFRKRIGIPENETLSFEKLGKVLEQTALAIPFGFHYYKITPRKRVNLMKFKKSSSIILILPLTKTL</sequence>
<dbReference type="Proteomes" id="UP001596022">
    <property type="component" value="Unassembled WGS sequence"/>
</dbReference>
<evidence type="ECO:0008006" key="3">
    <source>
        <dbReference type="Google" id="ProtNLM"/>
    </source>
</evidence>
<protein>
    <recommendedName>
        <fullName evidence="3">Nitroreductase family protein</fullName>
    </recommendedName>
</protein>
<reference evidence="2" key="1">
    <citation type="journal article" date="2019" name="Int. J. Syst. Evol. Microbiol.">
        <title>The Global Catalogue of Microorganisms (GCM) 10K type strain sequencing project: providing services to taxonomists for standard genome sequencing and annotation.</title>
        <authorList>
            <consortium name="The Broad Institute Genomics Platform"/>
            <consortium name="The Broad Institute Genome Sequencing Center for Infectious Disease"/>
            <person name="Wu L."/>
            <person name="Ma J."/>
        </authorList>
    </citation>
    <scope>NUCLEOTIDE SEQUENCE [LARGE SCALE GENOMIC DNA]</scope>
    <source>
        <strain evidence="2">CGMCC 1.16306</strain>
    </source>
</reference>
<evidence type="ECO:0000313" key="2">
    <source>
        <dbReference type="Proteomes" id="UP001596022"/>
    </source>
</evidence>
<comment type="caution">
    <text evidence="1">The sequence shown here is derived from an EMBL/GenBank/DDBJ whole genome shotgun (WGS) entry which is preliminary data.</text>
</comment>
<accession>A0ABV9GN87</accession>
<name>A0ABV9GN87_9BACL</name>
<dbReference type="EMBL" id="JBHSFW010000009">
    <property type="protein sequence ID" value="MFC4619487.1"/>
    <property type="molecule type" value="Genomic_DNA"/>
</dbReference>
<keyword evidence="2" id="KW-1185">Reference proteome</keyword>
<evidence type="ECO:0000313" key="1">
    <source>
        <dbReference type="EMBL" id="MFC4619487.1"/>
    </source>
</evidence>
<gene>
    <name evidence="1" type="ORF">ACFO4N_12265</name>
</gene>
<proteinExistence type="predicted"/>
<organism evidence="1 2">
    <name type="scientific">Camelliibacillus cellulosilyticus</name>
    <dbReference type="NCBI Taxonomy" id="2174486"/>
    <lineage>
        <taxon>Bacteria</taxon>
        <taxon>Bacillati</taxon>
        <taxon>Bacillota</taxon>
        <taxon>Bacilli</taxon>
        <taxon>Bacillales</taxon>
        <taxon>Sporolactobacillaceae</taxon>
        <taxon>Camelliibacillus</taxon>
    </lineage>
</organism>
<dbReference type="RefSeq" id="WP_376846584.1">
    <property type="nucleotide sequence ID" value="NZ_JBHSFW010000009.1"/>
</dbReference>